<proteinExistence type="predicted"/>
<dbReference type="InterPro" id="IPR052407">
    <property type="entry name" value="BTB_POZ_domain_cont_9"/>
</dbReference>
<dbReference type="Gene3D" id="3.30.710.10">
    <property type="entry name" value="Potassium Channel Kv1.1, Chain A"/>
    <property type="match status" value="1"/>
</dbReference>
<dbReference type="GO" id="GO:0005737">
    <property type="term" value="C:cytoplasm"/>
    <property type="evidence" value="ECO:0007669"/>
    <property type="project" value="TreeGrafter"/>
</dbReference>
<dbReference type="AlphaFoldDB" id="A0A8H3LKL8"/>
<dbReference type="Proteomes" id="UP000615446">
    <property type="component" value="Unassembled WGS sequence"/>
</dbReference>
<organism evidence="2 3">
    <name type="scientific">Rhizophagus clarus</name>
    <dbReference type="NCBI Taxonomy" id="94130"/>
    <lineage>
        <taxon>Eukaryota</taxon>
        <taxon>Fungi</taxon>
        <taxon>Fungi incertae sedis</taxon>
        <taxon>Mucoromycota</taxon>
        <taxon>Glomeromycotina</taxon>
        <taxon>Glomeromycetes</taxon>
        <taxon>Glomerales</taxon>
        <taxon>Glomeraceae</taxon>
        <taxon>Rhizophagus</taxon>
    </lineage>
</organism>
<dbReference type="SUPFAM" id="SSF54695">
    <property type="entry name" value="POZ domain"/>
    <property type="match status" value="1"/>
</dbReference>
<dbReference type="PANTHER" id="PTHR46306">
    <property type="entry name" value="BTB/POZ DOMAIN-CONTAINING PROTEIN 9"/>
    <property type="match status" value="1"/>
</dbReference>
<dbReference type="PANTHER" id="PTHR46306:SF1">
    <property type="entry name" value="BTB_POZ DOMAIN-CONTAINING PROTEIN 9"/>
    <property type="match status" value="1"/>
</dbReference>
<gene>
    <name evidence="2" type="ORF">RCL2_001463600</name>
</gene>
<dbReference type="InterPro" id="IPR011333">
    <property type="entry name" value="SKP1/BTB/POZ_sf"/>
</dbReference>
<sequence>MALIFHSNLSKDFSLILNNADDYNVIIKVGENQNIKEFHAHSVILRARSPYFRGALSANWITKKDNMIIFNKPNVTPNVFEMILKYIYTGEIDLSKESNEDILGFLVASDELLLEELFVHVQDYLIKQKSWIDKNFIPVLHAVSNLDSCKKLLDYCLKSICEDPVKFFSSKEFPSVNKEILLGLLKKDDLQIEEVIIWDYLLKWGIEQTSGLGNNRAGWNNENYEALKKTLNQFIPLIRFVRIPRADFFDKVRPYKTIIPDQIYEEIEEFYYKDTLPKTITLSSRTGPLIRSSNFESNIIKPILTNIIANWIDNKDAKYVYSRDGIDNVSFKNKCNGRVASLVLVKGKKSNKIFGGYSSIGFNKLGDQCLVENNIRYYYSTDNFIFSFENSEDAQNMKIGHVINKQKAMLEHFNHAFNFGWGSFCMYYHQNFQVSDRNNYGKMLNDTDMVDVIEEIETFAITK</sequence>
<evidence type="ECO:0000313" key="3">
    <source>
        <dbReference type="Proteomes" id="UP000615446"/>
    </source>
</evidence>
<dbReference type="Pfam" id="PF00651">
    <property type="entry name" value="BTB"/>
    <property type="match status" value="1"/>
</dbReference>
<dbReference type="Pfam" id="PF07534">
    <property type="entry name" value="TLD"/>
    <property type="match status" value="1"/>
</dbReference>
<dbReference type="Gene3D" id="1.25.40.420">
    <property type="match status" value="1"/>
</dbReference>
<evidence type="ECO:0000259" key="1">
    <source>
        <dbReference type="PROSITE" id="PS50097"/>
    </source>
</evidence>
<name>A0A8H3LKL8_9GLOM</name>
<reference evidence="2" key="1">
    <citation type="submission" date="2019-10" db="EMBL/GenBank/DDBJ databases">
        <title>Conservation and host-specific expression of non-tandemly repeated heterogenous ribosome RNA gene in arbuscular mycorrhizal fungi.</title>
        <authorList>
            <person name="Maeda T."/>
            <person name="Kobayashi Y."/>
            <person name="Nakagawa T."/>
            <person name="Ezawa T."/>
            <person name="Yamaguchi K."/>
            <person name="Bino T."/>
            <person name="Nishimoto Y."/>
            <person name="Shigenobu S."/>
            <person name="Kawaguchi M."/>
        </authorList>
    </citation>
    <scope>NUCLEOTIDE SEQUENCE</scope>
    <source>
        <strain evidence="2">HR1</strain>
    </source>
</reference>
<accession>A0A8H3LKL8</accession>
<dbReference type="OrthoDB" id="298084at2759"/>
<dbReference type="InterPro" id="IPR006571">
    <property type="entry name" value="TLDc_dom"/>
</dbReference>
<feature type="domain" description="BTB" evidence="1">
    <location>
        <begin position="23"/>
        <end position="96"/>
    </location>
</feature>
<dbReference type="SMART" id="SM00225">
    <property type="entry name" value="BTB"/>
    <property type="match status" value="1"/>
</dbReference>
<dbReference type="Pfam" id="PF07707">
    <property type="entry name" value="BACK"/>
    <property type="match status" value="1"/>
</dbReference>
<dbReference type="PROSITE" id="PS50097">
    <property type="entry name" value="BTB"/>
    <property type="match status" value="1"/>
</dbReference>
<comment type="caution">
    <text evidence="2">The sequence shown here is derived from an EMBL/GenBank/DDBJ whole genome shotgun (WGS) entry which is preliminary data.</text>
</comment>
<evidence type="ECO:0000313" key="2">
    <source>
        <dbReference type="EMBL" id="GES87646.1"/>
    </source>
</evidence>
<dbReference type="InterPro" id="IPR000210">
    <property type="entry name" value="BTB/POZ_dom"/>
</dbReference>
<protein>
    <recommendedName>
        <fullName evidence="1">BTB domain-containing protein</fullName>
    </recommendedName>
</protein>
<dbReference type="SMART" id="SM00875">
    <property type="entry name" value="BACK"/>
    <property type="match status" value="1"/>
</dbReference>
<dbReference type="InterPro" id="IPR011705">
    <property type="entry name" value="BACK"/>
</dbReference>
<dbReference type="CDD" id="cd18186">
    <property type="entry name" value="BTB_POZ_ZBTB_KLHL-like"/>
    <property type="match status" value="1"/>
</dbReference>
<dbReference type="EMBL" id="BLAL01000169">
    <property type="protein sequence ID" value="GES87646.1"/>
    <property type="molecule type" value="Genomic_DNA"/>
</dbReference>